<evidence type="ECO:0000256" key="1">
    <source>
        <dbReference type="PROSITE-ProRule" id="PRU00409"/>
    </source>
</evidence>
<evidence type="ECO:0000259" key="2">
    <source>
        <dbReference type="PROSITE" id="PS50975"/>
    </source>
</evidence>
<protein>
    <submittedName>
        <fullName evidence="3">GAK system ATP-grasp enzyme</fullName>
    </submittedName>
</protein>
<reference evidence="3 4" key="1">
    <citation type="submission" date="2020-02" db="EMBL/GenBank/DDBJ databases">
        <title>Genomic and physiological characterization of two novel Nitrospinaceae genera.</title>
        <authorList>
            <person name="Mueller A.J."/>
            <person name="Jung M.-Y."/>
            <person name="Strachan C.R."/>
            <person name="Herbold C.W."/>
            <person name="Kirkegaard R.H."/>
            <person name="Daims H."/>
        </authorList>
    </citation>
    <scope>NUCLEOTIDE SEQUENCE [LARGE SCALE GENOMIC DNA]</scope>
    <source>
        <strain evidence="3">EB</strain>
    </source>
</reference>
<dbReference type="InterPro" id="IPR013815">
    <property type="entry name" value="ATP_grasp_subdomain_1"/>
</dbReference>
<gene>
    <name evidence="3" type="ORF">G3M70_11550</name>
</gene>
<dbReference type="GO" id="GO:0005524">
    <property type="term" value="F:ATP binding"/>
    <property type="evidence" value="ECO:0007669"/>
    <property type="project" value="UniProtKB-UniRule"/>
</dbReference>
<dbReference type="GO" id="GO:0046872">
    <property type="term" value="F:metal ion binding"/>
    <property type="evidence" value="ECO:0007669"/>
    <property type="project" value="InterPro"/>
</dbReference>
<dbReference type="Gene3D" id="3.40.50.20">
    <property type="match status" value="1"/>
</dbReference>
<dbReference type="SUPFAM" id="SSF56059">
    <property type="entry name" value="Glutathione synthetase ATP-binding domain-like"/>
    <property type="match status" value="1"/>
</dbReference>
<dbReference type="PROSITE" id="PS50975">
    <property type="entry name" value="ATP_GRASP"/>
    <property type="match status" value="1"/>
</dbReference>
<keyword evidence="1" id="KW-0547">Nucleotide-binding</keyword>
<dbReference type="Proteomes" id="UP000594688">
    <property type="component" value="Chromosome"/>
</dbReference>
<dbReference type="EMBL" id="CP048685">
    <property type="protein sequence ID" value="QPJ62471.1"/>
    <property type="molecule type" value="Genomic_DNA"/>
</dbReference>
<proteinExistence type="predicted"/>
<dbReference type="Pfam" id="PF08443">
    <property type="entry name" value="RimK"/>
    <property type="match status" value="1"/>
</dbReference>
<dbReference type="InterPro" id="IPR013651">
    <property type="entry name" value="ATP-grasp_RimK-type"/>
</dbReference>
<evidence type="ECO:0000313" key="4">
    <source>
        <dbReference type="Proteomes" id="UP000594688"/>
    </source>
</evidence>
<name>A0A7T0BWY2_9BACT</name>
<sequence>MQKKYSPKIGVIGISGMWSSDHLADVIQGKTGFRMVINMEEVLFDMEQGTVTFQGQSLLDLDALIIKKLGAEYTPDLLSRLEVLRYVEDCGVQIFSRPESINKVLDRLSCTNQLFRSDIPIPSTVVTESMELAEQTARSMGKCILKPLYTSKARGMVVLDENNNIREKLEAYRTSGNRTFYLQKWIQIPGKDLGIVFLGGNYLATYARVANADSWNTTTRSGGHYEPYTPNPEIIELAKKAQEPFELDFTCVDLVEAPEGPRIFEVSAFGGFKGLKDAHGIDAAELYVDHVLEGLRHGKN</sequence>
<dbReference type="InterPro" id="IPR011761">
    <property type="entry name" value="ATP-grasp"/>
</dbReference>
<dbReference type="InterPro" id="IPR027592">
    <property type="entry name" value="ATP-grasp_GAK"/>
</dbReference>
<dbReference type="GO" id="GO:0005737">
    <property type="term" value="C:cytoplasm"/>
    <property type="evidence" value="ECO:0007669"/>
    <property type="project" value="TreeGrafter"/>
</dbReference>
<dbReference type="PANTHER" id="PTHR21621:SF0">
    <property type="entry name" value="BETA-CITRYLGLUTAMATE SYNTHASE B-RELATED"/>
    <property type="match status" value="1"/>
</dbReference>
<dbReference type="Gene3D" id="3.30.1490.20">
    <property type="entry name" value="ATP-grasp fold, A domain"/>
    <property type="match status" value="1"/>
</dbReference>
<dbReference type="AlphaFoldDB" id="A0A7T0BWY2"/>
<dbReference type="GO" id="GO:0016879">
    <property type="term" value="F:ligase activity, forming carbon-nitrogen bonds"/>
    <property type="evidence" value="ECO:0007669"/>
    <property type="project" value="TreeGrafter"/>
</dbReference>
<accession>A0A7T0BWY2</accession>
<organism evidence="3 4">
    <name type="scientific">Candidatus Nitronauta litoralis</name>
    <dbReference type="NCBI Taxonomy" id="2705533"/>
    <lineage>
        <taxon>Bacteria</taxon>
        <taxon>Pseudomonadati</taxon>
        <taxon>Nitrospinota/Tectimicrobiota group</taxon>
        <taxon>Nitrospinota</taxon>
        <taxon>Nitrospinia</taxon>
        <taxon>Nitrospinales</taxon>
        <taxon>Nitrospinaceae</taxon>
        <taxon>Candidatus Nitronauta</taxon>
    </lineage>
</organism>
<dbReference type="NCBIfam" id="TIGR04356">
    <property type="entry name" value="grasp_GAK"/>
    <property type="match status" value="1"/>
</dbReference>
<feature type="domain" description="ATP-grasp" evidence="2">
    <location>
        <begin position="111"/>
        <end position="292"/>
    </location>
</feature>
<dbReference type="KEGG" id="nli:G3M70_11550"/>
<keyword evidence="1" id="KW-0067">ATP-binding</keyword>
<dbReference type="PANTHER" id="PTHR21621">
    <property type="entry name" value="RIBOSOMAL PROTEIN S6 MODIFICATION PROTEIN"/>
    <property type="match status" value="1"/>
</dbReference>
<evidence type="ECO:0000313" key="3">
    <source>
        <dbReference type="EMBL" id="QPJ62471.1"/>
    </source>
</evidence>
<dbReference type="Gene3D" id="3.30.470.20">
    <property type="entry name" value="ATP-grasp fold, B domain"/>
    <property type="match status" value="1"/>
</dbReference>